<keyword evidence="2" id="KW-1185">Reference proteome</keyword>
<organism evidence="1 2">
    <name type="scientific">Campylobacter showae RM3277</name>
    <dbReference type="NCBI Taxonomy" id="553219"/>
    <lineage>
        <taxon>Bacteria</taxon>
        <taxon>Pseudomonadati</taxon>
        <taxon>Campylobacterota</taxon>
        <taxon>Epsilonproteobacteria</taxon>
        <taxon>Campylobacterales</taxon>
        <taxon>Campylobacteraceae</taxon>
        <taxon>Campylobacter</taxon>
    </lineage>
</organism>
<evidence type="ECO:0000313" key="2">
    <source>
        <dbReference type="Proteomes" id="UP000003107"/>
    </source>
</evidence>
<protein>
    <submittedName>
        <fullName evidence="1">Uncharacterized protein</fullName>
    </submittedName>
</protein>
<accession>C6RHR2</accession>
<reference evidence="1 2" key="1">
    <citation type="submission" date="2009-07" db="EMBL/GenBank/DDBJ databases">
        <authorList>
            <person name="Madupu R."/>
            <person name="Sebastian Y."/>
            <person name="Durkin A.S."/>
            <person name="Torralba M."/>
            <person name="Methe B."/>
            <person name="Sutton G.G."/>
            <person name="Strausberg R.L."/>
            <person name="Nelson K.E."/>
        </authorList>
    </citation>
    <scope>NUCLEOTIDE SEQUENCE [LARGE SCALE GENOMIC DNA]</scope>
    <source>
        <strain evidence="1 2">RM3277</strain>
    </source>
</reference>
<dbReference type="EMBL" id="ACVQ01000028">
    <property type="protein sequence ID" value="EET78942.1"/>
    <property type="molecule type" value="Genomic_DNA"/>
</dbReference>
<gene>
    <name evidence="1" type="ORF">CAMSH0001_1015</name>
</gene>
<dbReference type="AlphaFoldDB" id="C6RHR2"/>
<dbReference type="Proteomes" id="UP000003107">
    <property type="component" value="Unassembled WGS sequence"/>
</dbReference>
<comment type="caution">
    <text evidence="1">The sequence shown here is derived from an EMBL/GenBank/DDBJ whole genome shotgun (WGS) entry which is preliminary data.</text>
</comment>
<sequence length="38" mass="4429">MSNLNQQKSKFEAKTSKTKICIFKVRVLPLKFGRLKFA</sequence>
<name>C6RHR2_9BACT</name>
<proteinExistence type="predicted"/>
<evidence type="ECO:0000313" key="1">
    <source>
        <dbReference type="EMBL" id="EET78942.1"/>
    </source>
</evidence>